<dbReference type="InterPro" id="IPR043128">
    <property type="entry name" value="Rev_trsase/Diguanyl_cyclase"/>
</dbReference>
<dbReference type="InterPro" id="IPR010661">
    <property type="entry name" value="RVT_thumb"/>
</dbReference>
<comment type="caution">
    <text evidence="10">The sequence shown here is derived from an EMBL/GenBank/DDBJ whole genome shotgun (WGS) entry which is preliminary data.</text>
</comment>
<keyword evidence="8" id="KW-0511">Multifunctional enzyme</keyword>
<keyword evidence="2" id="KW-0548">Nucleotidyltransferase</keyword>
<dbReference type="Proteomes" id="UP000546235">
    <property type="component" value="Unassembled WGS sequence"/>
</dbReference>
<dbReference type="SUPFAM" id="SSF56672">
    <property type="entry name" value="DNA/RNA polymerases"/>
    <property type="match status" value="1"/>
</dbReference>
<evidence type="ECO:0000256" key="6">
    <source>
        <dbReference type="ARBA" id="ARBA00022833"/>
    </source>
</evidence>
<evidence type="ECO:0000313" key="11">
    <source>
        <dbReference type="Proteomes" id="UP000546235"/>
    </source>
</evidence>
<sequence>MIKPWPLTINNDIKTLNDLQKLMGTINWVRPMLEISNHELQHLFNLLKGDSDLTSP</sequence>
<organism evidence="10 11">
    <name type="scientific">Caloenas nicobarica</name>
    <name type="common">Nicobar pigeon</name>
    <dbReference type="NCBI Taxonomy" id="187106"/>
    <lineage>
        <taxon>Eukaryota</taxon>
        <taxon>Metazoa</taxon>
        <taxon>Chordata</taxon>
        <taxon>Craniata</taxon>
        <taxon>Vertebrata</taxon>
        <taxon>Euteleostomi</taxon>
        <taxon>Archelosauria</taxon>
        <taxon>Archosauria</taxon>
        <taxon>Dinosauria</taxon>
        <taxon>Saurischia</taxon>
        <taxon>Theropoda</taxon>
        <taxon>Coelurosauria</taxon>
        <taxon>Aves</taxon>
        <taxon>Neognathae</taxon>
        <taxon>Neoaves</taxon>
        <taxon>Columbimorphae</taxon>
        <taxon>Columbiformes</taxon>
        <taxon>Columbidae</taxon>
        <taxon>Caloenas</taxon>
    </lineage>
</organism>
<reference evidence="10 11" key="1">
    <citation type="submission" date="2019-09" db="EMBL/GenBank/DDBJ databases">
        <title>Bird 10,000 Genomes (B10K) Project - Family phase.</title>
        <authorList>
            <person name="Zhang G."/>
        </authorList>
    </citation>
    <scope>NUCLEOTIDE SEQUENCE [LARGE SCALE GENOMIC DNA]</scope>
    <source>
        <strain evidence="10">OUT-0007</strain>
        <tissue evidence="10">Blood</tissue>
    </source>
</reference>
<dbReference type="GO" id="GO:0004519">
    <property type="term" value="F:endonuclease activity"/>
    <property type="evidence" value="ECO:0007669"/>
    <property type="project" value="UniProtKB-KW"/>
</dbReference>
<evidence type="ECO:0000313" key="10">
    <source>
        <dbReference type="EMBL" id="NWX08595.1"/>
    </source>
</evidence>
<name>A0A7K6TFB4_CALNI</name>
<dbReference type="PANTHER" id="PTHR41694">
    <property type="entry name" value="ENDOGENOUS RETROVIRUS GROUP K MEMBER POL PROTEIN"/>
    <property type="match status" value="1"/>
</dbReference>
<keyword evidence="3" id="KW-0540">Nuclease</keyword>
<evidence type="ECO:0000259" key="9">
    <source>
        <dbReference type="Pfam" id="PF06817"/>
    </source>
</evidence>
<proteinExistence type="predicted"/>
<evidence type="ECO:0000256" key="4">
    <source>
        <dbReference type="ARBA" id="ARBA00022759"/>
    </source>
</evidence>
<evidence type="ECO:0000256" key="1">
    <source>
        <dbReference type="ARBA" id="ARBA00022679"/>
    </source>
</evidence>
<keyword evidence="1" id="KW-0808">Transferase</keyword>
<keyword evidence="6" id="KW-0862">Zinc</keyword>
<feature type="domain" description="Reverse transcriptase thumb" evidence="9">
    <location>
        <begin position="7"/>
        <end position="56"/>
    </location>
</feature>
<keyword evidence="11" id="KW-1185">Reference proteome</keyword>
<accession>A0A7K6TFB4</accession>
<dbReference type="InterPro" id="IPR043502">
    <property type="entry name" value="DNA/RNA_pol_sf"/>
</dbReference>
<dbReference type="GO" id="GO:0035613">
    <property type="term" value="F:RNA stem-loop binding"/>
    <property type="evidence" value="ECO:0007669"/>
    <property type="project" value="TreeGrafter"/>
</dbReference>
<evidence type="ECO:0000256" key="8">
    <source>
        <dbReference type="ARBA" id="ARBA00023268"/>
    </source>
</evidence>
<evidence type="ECO:0000256" key="3">
    <source>
        <dbReference type="ARBA" id="ARBA00022722"/>
    </source>
</evidence>
<evidence type="ECO:0000256" key="2">
    <source>
        <dbReference type="ARBA" id="ARBA00022695"/>
    </source>
</evidence>
<keyword evidence="5" id="KW-0378">Hydrolase</keyword>
<dbReference type="PANTHER" id="PTHR41694:SF4">
    <property type="entry name" value="ENDOGENOUS RETROVIRUS GROUP K MEMBER 10 POL PROTEIN-RELATED"/>
    <property type="match status" value="1"/>
</dbReference>
<evidence type="ECO:0000256" key="7">
    <source>
        <dbReference type="ARBA" id="ARBA00022918"/>
    </source>
</evidence>
<evidence type="ECO:0000256" key="5">
    <source>
        <dbReference type="ARBA" id="ARBA00022801"/>
    </source>
</evidence>
<dbReference type="AlphaFoldDB" id="A0A7K6TFB4"/>
<keyword evidence="4" id="KW-0255">Endonuclease</keyword>
<dbReference type="GO" id="GO:0003964">
    <property type="term" value="F:RNA-directed DNA polymerase activity"/>
    <property type="evidence" value="ECO:0007669"/>
    <property type="project" value="UniProtKB-KW"/>
</dbReference>
<gene>
    <name evidence="10" type="primary">Ervk18_6</name>
    <name evidence="10" type="ORF">CALNIC_R14929</name>
</gene>
<protein>
    <submittedName>
        <fullName evidence="10">POK18 protein</fullName>
    </submittedName>
</protein>
<dbReference type="EMBL" id="VZSB01003143">
    <property type="protein sequence ID" value="NWX08595.1"/>
    <property type="molecule type" value="Genomic_DNA"/>
</dbReference>
<dbReference type="Pfam" id="PF06817">
    <property type="entry name" value="RVT_thumb"/>
    <property type="match status" value="1"/>
</dbReference>
<feature type="non-terminal residue" evidence="10">
    <location>
        <position position="56"/>
    </location>
</feature>
<keyword evidence="7" id="KW-0695">RNA-directed DNA polymerase</keyword>
<dbReference type="Gene3D" id="3.30.70.270">
    <property type="match status" value="1"/>
</dbReference>
<feature type="non-terminal residue" evidence="10">
    <location>
        <position position="1"/>
    </location>
</feature>
<dbReference type="GO" id="GO:0016787">
    <property type="term" value="F:hydrolase activity"/>
    <property type="evidence" value="ECO:0007669"/>
    <property type="project" value="UniProtKB-KW"/>
</dbReference>